<dbReference type="Pfam" id="PF04931">
    <property type="entry name" value="DNA_pol_phi"/>
    <property type="match status" value="1"/>
</dbReference>
<protein>
    <recommendedName>
        <fullName evidence="7">DNA polymerase V</fullName>
    </recommendedName>
</protein>
<dbReference type="GO" id="GO:0006355">
    <property type="term" value="P:regulation of DNA-templated transcription"/>
    <property type="evidence" value="ECO:0007669"/>
    <property type="project" value="InterPro"/>
</dbReference>
<dbReference type="InterPro" id="IPR016024">
    <property type="entry name" value="ARM-type_fold"/>
</dbReference>
<dbReference type="OrthoDB" id="342531at2759"/>
<evidence type="ECO:0008006" key="7">
    <source>
        <dbReference type="Google" id="ProtNLM"/>
    </source>
</evidence>
<gene>
    <name evidence="5" type="ORF">G7K_3832-t1</name>
</gene>
<organism evidence="5 6">
    <name type="scientific">Saitoella complicata (strain BCRC 22490 / CBS 7301 / JCM 7358 / NBRC 10748 / NRRL Y-17804)</name>
    <dbReference type="NCBI Taxonomy" id="698492"/>
    <lineage>
        <taxon>Eukaryota</taxon>
        <taxon>Fungi</taxon>
        <taxon>Dikarya</taxon>
        <taxon>Ascomycota</taxon>
        <taxon>Taphrinomycotina</taxon>
        <taxon>Taphrinomycotina incertae sedis</taxon>
        <taxon>Saitoella</taxon>
    </lineage>
</organism>
<keyword evidence="6" id="KW-1185">Reference proteome</keyword>
<feature type="compositionally biased region" description="Basic residues" evidence="4">
    <location>
        <begin position="648"/>
        <end position="659"/>
    </location>
</feature>
<evidence type="ECO:0000313" key="5">
    <source>
        <dbReference type="EMBL" id="GAO49686.1"/>
    </source>
</evidence>
<feature type="compositionally biased region" description="Basic and acidic residues" evidence="4">
    <location>
        <begin position="660"/>
        <end position="669"/>
    </location>
</feature>
<dbReference type="InterPro" id="IPR007015">
    <property type="entry name" value="DNA_pol_V/MYBBP1A"/>
</dbReference>
<dbReference type="OMA" id="VWKHDDP"/>
<dbReference type="PANTHER" id="PTHR13213">
    <property type="entry name" value="MYB-BINDING PROTEIN 1A FAMILY MEMBER"/>
    <property type="match status" value="1"/>
</dbReference>
<evidence type="ECO:0000256" key="2">
    <source>
        <dbReference type="ARBA" id="ARBA00006809"/>
    </source>
</evidence>
<feature type="region of interest" description="Disordered" evidence="4">
    <location>
        <begin position="246"/>
        <end position="274"/>
    </location>
</feature>
<proteinExistence type="inferred from homology"/>
<dbReference type="STRING" id="698492.A0A0E9NJ17"/>
<evidence type="ECO:0000256" key="3">
    <source>
        <dbReference type="ARBA" id="ARBA00023242"/>
    </source>
</evidence>
<dbReference type="GO" id="GO:0000182">
    <property type="term" value="F:rDNA binding"/>
    <property type="evidence" value="ECO:0007669"/>
    <property type="project" value="TreeGrafter"/>
</dbReference>
<keyword evidence="3" id="KW-0539">Nucleus</keyword>
<comment type="caution">
    <text evidence="5">The sequence shown here is derived from an EMBL/GenBank/DDBJ whole genome shotgun (WGS) entry which is preliminary data.</text>
</comment>
<evidence type="ECO:0000313" key="6">
    <source>
        <dbReference type="Proteomes" id="UP000033140"/>
    </source>
</evidence>
<evidence type="ECO:0000256" key="1">
    <source>
        <dbReference type="ARBA" id="ARBA00004123"/>
    </source>
</evidence>
<dbReference type="Proteomes" id="UP000033140">
    <property type="component" value="Unassembled WGS sequence"/>
</dbReference>
<accession>A0A0E9NJ17</accession>
<evidence type="ECO:0000256" key="4">
    <source>
        <dbReference type="SAM" id="MobiDB-lite"/>
    </source>
</evidence>
<feature type="compositionally biased region" description="Acidic residues" evidence="4">
    <location>
        <begin position="730"/>
        <end position="782"/>
    </location>
</feature>
<dbReference type="EMBL" id="BACD03000025">
    <property type="protein sequence ID" value="GAO49686.1"/>
    <property type="molecule type" value="Genomic_DNA"/>
</dbReference>
<dbReference type="RefSeq" id="XP_019021107.1">
    <property type="nucleotide sequence ID" value="XM_019165209.1"/>
</dbReference>
<sequence length="1019" mass="113387">MSLPKPSAGLNLQWFSALASPQPQARLDAATALLKHLESEEAAKEDADYIVSRLIKGLASGRGGARLGFSVALTEVLSTVAKGQDEEGWTVERLIEEIQKWTKGGGNITGQEQRDFDFGRLFGLQSLVNARILDKFTLEAYTKLIGLLFALSNKKVWLRELASFVMMESVRQLPGTTFGKEGAKLVLDKVASAGMGKTVEGVGIVLALRNLPDGQRPKIGAEVGWKDGNPLNTSNSALLAKVLKEVTTEETQEEPPKEDEQKKGKKKKSADTQKGNWKPKLHFVWPMVLDLYSPKTESTLPPSSLSFADFWRVTVDEGLFSEKSSLERKFWGFQLVEMAAALDVPMKDTLTKNILRTIINHAADNERYLHKAAKRSLSAYQAYAESHPSEIAAMVKCIVGKNGTPNFDRITKSKLVETIMPMADAEGLKALAGMFLEMIRVPGLEEEEGGNFEKAVETRRQWAIDQILSLIRSGKTDKTGAWVGEVIEFWAIEGHFGPKDGEERKKKKRKTETTAVIEPVFTTATRNVMRARLGAALKVLISHPPADNDSWPARALQAILTHEASGASLIVEFNETVSDERDAALKMLEKIHKKKAAAKEDKKEQLASFELLYALVILQIYDGDAEAVNVVGDLKDCYEKVFSKEKKAGHKHKHHHHHEHDHDHDHEHEDEPEAIEVLTDILLSFMSKNSALLRKLAEQIFTTFVDKMNESSLVLLTEVLETKESKEGSEEMFDQEGDEDMEEGDEEEDDWEDEGEMDNEDDEDEDEDNEDEDEEDNDEGDEAAERNAALDKALSDALGAAGADVDMDDEMPDEDSEEELMDDDQMMALDDHLATIFKERSKSSSKKQTKKKEAKETKEQIIHFKNRVLDLIEIFCKTQSANPLSIELILPLLKVMRTTTSSIVADKAAGIIRTKLCKKDLPTCDKVRVLLILEQVHQEAAKTKTPQASAACSQCSLLLAKLCFTEGMDENAVSDVVAVYANSLSEWLVKKNSKIQPGLFFDFVNWGQAKKGQGKGGNK</sequence>
<reference evidence="5 6" key="1">
    <citation type="journal article" date="2011" name="J. Gen. Appl. Microbiol.">
        <title>Draft genome sequencing of the enigmatic yeast Saitoella complicata.</title>
        <authorList>
            <person name="Nishida H."/>
            <person name="Hamamoto M."/>
            <person name="Sugiyama J."/>
        </authorList>
    </citation>
    <scope>NUCLEOTIDE SEQUENCE [LARGE SCALE GENOMIC DNA]</scope>
    <source>
        <strain evidence="5 6">NRRL Y-17804</strain>
    </source>
</reference>
<feature type="region of interest" description="Disordered" evidence="4">
    <location>
        <begin position="648"/>
        <end position="671"/>
    </location>
</feature>
<reference evidence="5 6" key="2">
    <citation type="journal article" date="2014" name="J. Gen. Appl. Microbiol.">
        <title>The early diverging ascomycetous budding yeast Saitoella complicata has three histone deacetylases belonging to the Clr6, Hos2, and Rpd3 lineages.</title>
        <authorList>
            <person name="Nishida H."/>
            <person name="Matsumoto T."/>
            <person name="Kondo S."/>
            <person name="Hamamoto M."/>
            <person name="Yoshikawa H."/>
        </authorList>
    </citation>
    <scope>NUCLEOTIDE SEQUENCE [LARGE SCALE GENOMIC DNA]</scope>
    <source>
        <strain evidence="5 6">NRRL Y-17804</strain>
    </source>
</reference>
<reference evidence="5 6" key="3">
    <citation type="journal article" date="2015" name="Genome Announc.">
        <title>Draft Genome Sequence of the Archiascomycetous Yeast Saitoella complicata.</title>
        <authorList>
            <person name="Yamauchi K."/>
            <person name="Kondo S."/>
            <person name="Hamamoto M."/>
            <person name="Takahashi Y."/>
            <person name="Ogura Y."/>
            <person name="Hayashi T."/>
            <person name="Nishida H."/>
        </authorList>
    </citation>
    <scope>NUCLEOTIDE SEQUENCE [LARGE SCALE GENOMIC DNA]</scope>
    <source>
        <strain evidence="5 6">NRRL Y-17804</strain>
    </source>
</reference>
<dbReference type="GO" id="GO:0005730">
    <property type="term" value="C:nucleolus"/>
    <property type="evidence" value="ECO:0007669"/>
    <property type="project" value="InterPro"/>
</dbReference>
<dbReference type="PANTHER" id="PTHR13213:SF2">
    <property type="entry name" value="MYB-BINDING PROTEIN 1A"/>
    <property type="match status" value="1"/>
</dbReference>
<feature type="region of interest" description="Disordered" evidence="4">
    <location>
        <begin position="723"/>
        <end position="783"/>
    </location>
</feature>
<comment type="subcellular location">
    <subcellularLocation>
        <location evidence="1">Nucleus</location>
    </subcellularLocation>
</comment>
<dbReference type="SUPFAM" id="SSF48371">
    <property type="entry name" value="ARM repeat"/>
    <property type="match status" value="1"/>
</dbReference>
<dbReference type="AlphaFoldDB" id="A0A0E9NJ17"/>
<comment type="similarity">
    <text evidence="2">Belongs to the MYBBP1A family.</text>
</comment>
<name>A0A0E9NJ17_SAICN</name>